<organism evidence="14 15">
    <name type="scientific">Byssochlamys spectabilis (strain No. 5 / NBRC 109023)</name>
    <name type="common">Paecilomyces variotii</name>
    <dbReference type="NCBI Taxonomy" id="1356009"/>
    <lineage>
        <taxon>Eukaryota</taxon>
        <taxon>Fungi</taxon>
        <taxon>Dikarya</taxon>
        <taxon>Ascomycota</taxon>
        <taxon>Pezizomycotina</taxon>
        <taxon>Eurotiomycetes</taxon>
        <taxon>Eurotiomycetidae</taxon>
        <taxon>Eurotiales</taxon>
        <taxon>Thermoascaceae</taxon>
        <taxon>Paecilomyces</taxon>
    </lineage>
</organism>
<evidence type="ECO:0000259" key="13">
    <source>
        <dbReference type="Pfam" id="PF02434"/>
    </source>
</evidence>
<evidence type="ECO:0000256" key="12">
    <source>
        <dbReference type="SAM" id="MobiDB-lite"/>
    </source>
</evidence>
<keyword evidence="6" id="KW-0808">Transferase</keyword>
<gene>
    <name evidence="14" type="ORF">PVAR5_0935</name>
</gene>
<proteinExistence type="inferred from homology"/>
<feature type="domain" description="Fringe-like glycosyltransferase" evidence="13">
    <location>
        <begin position="180"/>
        <end position="280"/>
    </location>
</feature>
<evidence type="ECO:0000256" key="8">
    <source>
        <dbReference type="ARBA" id="ARBA00022741"/>
    </source>
</evidence>
<evidence type="ECO:0000256" key="6">
    <source>
        <dbReference type="ARBA" id="ARBA00022679"/>
    </source>
</evidence>
<dbReference type="eggNOG" id="KOG2246">
    <property type="taxonomic scope" value="Eukaryota"/>
</dbReference>
<evidence type="ECO:0000313" key="14">
    <source>
        <dbReference type="EMBL" id="GAD92344.1"/>
    </source>
</evidence>
<keyword evidence="11" id="KW-0472">Membrane</keyword>
<keyword evidence="7" id="KW-0812">Transmembrane</keyword>
<evidence type="ECO:0000256" key="11">
    <source>
        <dbReference type="ARBA" id="ARBA00023136"/>
    </source>
</evidence>
<comment type="pathway">
    <text evidence="2">Protein modification; protein glycosylation.</text>
</comment>
<feature type="region of interest" description="Disordered" evidence="12">
    <location>
        <begin position="143"/>
        <end position="162"/>
    </location>
</feature>
<name>V5F8N9_BYSSN</name>
<dbReference type="PANTHER" id="PTHR23033">
    <property type="entry name" value="BETA1,3-GALACTOSYLTRANSFERASE"/>
    <property type="match status" value="1"/>
</dbReference>
<keyword evidence="9" id="KW-0735">Signal-anchor</keyword>
<dbReference type="OrthoDB" id="414175at2759"/>
<evidence type="ECO:0000313" key="15">
    <source>
        <dbReference type="Proteomes" id="UP000018001"/>
    </source>
</evidence>
<dbReference type="PANTHER" id="PTHR23033:SF47">
    <property type="entry name" value="APPLE DOMAIN-CONTAINING PROTEIN-RELATED"/>
    <property type="match status" value="1"/>
</dbReference>
<comment type="similarity">
    <text evidence="3">Belongs to the glycosyltransferase 31 family. Beta3-Gal-T subfamily.</text>
</comment>
<protein>
    <recommendedName>
        <fullName evidence="4">N-acetylgalactosaminide beta-1,3-galactosyltransferase</fullName>
        <ecNumber evidence="4">2.4.1.122</ecNumber>
    </recommendedName>
</protein>
<dbReference type="HOGENOM" id="CLU_022549_3_1_1"/>
<evidence type="ECO:0000256" key="2">
    <source>
        <dbReference type="ARBA" id="ARBA00004922"/>
    </source>
</evidence>
<evidence type="ECO:0000256" key="3">
    <source>
        <dbReference type="ARBA" id="ARBA00006462"/>
    </source>
</evidence>
<dbReference type="EMBL" id="BAUL01000023">
    <property type="protein sequence ID" value="GAD92344.1"/>
    <property type="molecule type" value="Genomic_DNA"/>
</dbReference>
<accession>V5F8N9</accession>
<dbReference type="GO" id="GO:0016020">
    <property type="term" value="C:membrane"/>
    <property type="evidence" value="ECO:0007669"/>
    <property type="project" value="UniProtKB-SubCell"/>
</dbReference>
<dbReference type="Proteomes" id="UP000018001">
    <property type="component" value="Unassembled WGS sequence"/>
</dbReference>
<keyword evidence="8" id="KW-0547">Nucleotide-binding</keyword>
<comment type="caution">
    <text evidence="14">The sequence shown here is derived from an EMBL/GenBank/DDBJ whole genome shotgun (WGS) entry which is preliminary data.</text>
</comment>
<evidence type="ECO:0000256" key="9">
    <source>
        <dbReference type="ARBA" id="ARBA00022968"/>
    </source>
</evidence>
<evidence type="ECO:0000256" key="7">
    <source>
        <dbReference type="ARBA" id="ARBA00022692"/>
    </source>
</evidence>
<dbReference type="GO" id="GO:0000166">
    <property type="term" value="F:nucleotide binding"/>
    <property type="evidence" value="ECO:0007669"/>
    <property type="project" value="UniProtKB-KW"/>
</dbReference>
<evidence type="ECO:0000256" key="10">
    <source>
        <dbReference type="ARBA" id="ARBA00022989"/>
    </source>
</evidence>
<dbReference type="InterPro" id="IPR026050">
    <property type="entry name" value="C1GALT1/C1GALT1_chp1"/>
</dbReference>
<evidence type="ECO:0000256" key="4">
    <source>
        <dbReference type="ARBA" id="ARBA00012557"/>
    </source>
</evidence>
<dbReference type="InterPro" id="IPR003378">
    <property type="entry name" value="Fringe-like_glycosylTrfase"/>
</dbReference>
<dbReference type="AlphaFoldDB" id="V5F8N9"/>
<sequence length="443" mass="51384">MYSLRRRSRRWIPLASPFLGCLFLYYLFAVHSLPHAFFSQTLVFDQQGQSNSDNEVRCPPLPGIENVLVVLKTGVTEVREKLPVHFNTTLKCIPNYVIFSDFEEDVAGVHVNDVLRNIDPVVKQTNPDFEIYNRLQQQGRQGLRPFDLRDDANTPTGKPNNPGWKLDKWKFLPMVDEALSVKPDAKWYVFMEADTYIFWANLMQWLSKFDARQPHYLGTETQIADVIFAHGGSGFMLSNPAMRRASDQRAAHAAELDEFVNIHWAGDCVLGKVLADAGVPLRFTWPLLQNSRLAEVDTLTTDFYRKPWCFPAVGYHHMSPEEIEFMWQFEQNRYRKTNDALLLHSDIFREVIHPQIELENPRNDWDNLSGEEHPTSRSFENCKTRCQKDLHCFQYSWRDDRCFTAKTPRLGVNSVGAQSAWMSDRINNTIKRMGTCRKVDWGL</sequence>
<evidence type="ECO:0000256" key="5">
    <source>
        <dbReference type="ARBA" id="ARBA00022676"/>
    </source>
</evidence>
<dbReference type="Pfam" id="PF02434">
    <property type="entry name" value="Fringe"/>
    <property type="match status" value="1"/>
</dbReference>
<dbReference type="GO" id="GO:0016263">
    <property type="term" value="F:glycoprotein-N-acetylgalactosamine 3-beta-galactosyltransferase activity"/>
    <property type="evidence" value="ECO:0007669"/>
    <property type="project" value="UniProtKB-EC"/>
</dbReference>
<evidence type="ECO:0000256" key="1">
    <source>
        <dbReference type="ARBA" id="ARBA00004606"/>
    </source>
</evidence>
<dbReference type="Gene3D" id="3.90.550.50">
    <property type="match status" value="1"/>
</dbReference>
<keyword evidence="15" id="KW-1185">Reference proteome</keyword>
<keyword evidence="5" id="KW-0328">Glycosyltransferase</keyword>
<reference evidence="15" key="1">
    <citation type="journal article" date="2014" name="Genome Announc.">
        <title>Draft genome sequence of the formaldehyde-resistant fungus Byssochlamys spectabilis No. 5 (anamorph Paecilomyces variotii No. 5) (NBRC109023).</title>
        <authorList>
            <person name="Oka T."/>
            <person name="Ekino K."/>
            <person name="Fukuda K."/>
            <person name="Nomura Y."/>
        </authorList>
    </citation>
    <scope>NUCLEOTIDE SEQUENCE [LARGE SCALE GENOMIC DNA]</scope>
    <source>
        <strain evidence="15">No. 5 / NBRC 109023</strain>
    </source>
</reference>
<dbReference type="InParanoid" id="V5F8N9"/>
<dbReference type="EC" id="2.4.1.122" evidence="4"/>
<comment type="subcellular location">
    <subcellularLocation>
        <location evidence="1">Membrane</location>
        <topology evidence="1">Single-pass type II membrane protein</topology>
    </subcellularLocation>
</comment>
<keyword evidence="10" id="KW-1133">Transmembrane helix</keyword>